<dbReference type="GO" id="GO:0004571">
    <property type="term" value="F:mannosyl-oligosaccharide 1,2-alpha-mannosidase activity"/>
    <property type="evidence" value="ECO:0007669"/>
    <property type="project" value="UniProtKB-EC"/>
</dbReference>
<dbReference type="SUPFAM" id="SSF52025">
    <property type="entry name" value="PA domain"/>
    <property type="match status" value="1"/>
</dbReference>
<dbReference type="Gene3D" id="3.50.30.30">
    <property type="match status" value="1"/>
</dbReference>
<dbReference type="FunFam" id="1.50.10.10:FF:000008">
    <property type="entry name" value="alpha-1,2-Mannosidase"/>
    <property type="match status" value="1"/>
</dbReference>
<dbReference type="Proteomes" id="UP000694395">
    <property type="component" value="Chromosome 5"/>
</dbReference>
<dbReference type="GO" id="GO:0005509">
    <property type="term" value="F:calcium ion binding"/>
    <property type="evidence" value="ECO:0007669"/>
    <property type="project" value="InterPro"/>
</dbReference>
<evidence type="ECO:0000256" key="7">
    <source>
        <dbReference type="ARBA" id="ARBA00022801"/>
    </source>
</evidence>
<accession>A0A8C7QYF7</accession>
<feature type="binding site" evidence="14">
    <location>
        <position position="503"/>
    </location>
    <ligand>
        <name>Ca(2+)</name>
        <dbReference type="ChEBI" id="CHEBI:29108"/>
    </ligand>
</feature>
<dbReference type="GO" id="GO:0005975">
    <property type="term" value="P:carbohydrate metabolic process"/>
    <property type="evidence" value="ECO:0007669"/>
    <property type="project" value="InterPro"/>
</dbReference>
<evidence type="ECO:0000313" key="18">
    <source>
        <dbReference type="Ensembl" id="ENSOMYP00000043480.2"/>
    </source>
</evidence>
<feature type="transmembrane region" description="Helical" evidence="16">
    <location>
        <begin position="712"/>
        <end position="741"/>
    </location>
</feature>
<dbReference type="PRINTS" id="PR00747">
    <property type="entry name" value="GLYHDRLASE47"/>
</dbReference>
<feature type="active site" description="Proton donor" evidence="13">
    <location>
        <position position="399"/>
    </location>
</feature>
<name>A0A8C7QYF7_ONCMY</name>
<comment type="catalytic activity">
    <reaction evidence="12">
        <text>N(4)-(alpha-D-Man-(1-&gt;2)-alpha-D-Man-(1-&gt;2)-alpha-D-Man-(1-&gt;3)-[alpha-D-Man-(1-&gt;2)-alpha-D-Man-(1-&gt;3)-[alpha-D-Man-(1-&gt;2)-alpha-D-Man-(1-&gt;6)]-alpha-D-Man-(1-&gt;6)]-beta-D-Man-(1-&gt;4)-beta-D-GlcNAc-(1-&gt;4)-beta-D-GlcNAc)-L-asparaginyl-[protein] (N-glucan mannose isomer 9A1,2,3B1,2,3) + 4 H2O = N(4)-(alpha-D-Man-(1-&gt;3)-[alpha-D-Man-(1-&gt;3)-[alpha-D-Man-(1-&gt;6)]-alpha-D-Man-(1-&gt;6)]-beta-D-Man-(1-&gt;4)-beta-D-GlcNAc-(1-&gt;4)-beta-D-GlcNAc)-L-asparaginyl-[protein] (N-glucan mannose isomer 5A1,2) + 4 beta-D-mannose</text>
        <dbReference type="Rhea" id="RHEA:56008"/>
        <dbReference type="Rhea" id="RHEA-COMP:14356"/>
        <dbReference type="Rhea" id="RHEA-COMP:14367"/>
        <dbReference type="ChEBI" id="CHEBI:15377"/>
        <dbReference type="ChEBI" id="CHEBI:28563"/>
        <dbReference type="ChEBI" id="CHEBI:59087"/>
        <dbReference type="ChEBI" id="CHEBI:139493"/>
        <dbReference type="EC" id="3.2.1.113"/>
    </reaction>
</comment>
<dbReference type="Gene3D" id="1.50.10.10">
    <property type="match status" value="1"/>
</dbReference>
<evidence type="ECO:0000256" key="10">
    <source>
        <dbReference type="ARBA" id="ARBA00023230"/>
    </source>
</evidence>
<evidence type="ECO:0000256" key="16">
    <source>
        <dbReference type="SAM" id="Phobius"/>
    </source>
</evidence>
<keyword evidence="6" id="KW-0732">Signal</keyword>
<comment type="similarity">
    <text evidence="4 15">Belongs to the glycosyl hydrolase 47 family.</text>
</comment>
<keyword evidence="9" id="KW-0325">Glycoprotein</keyword>
<evidence type="ECO:0000256" key="13">
    <source>
        <dbReference type="PIRSR" id="PIRSR601382-1"/>
    </source>
</evidence>
<evidence type="ECO:0000256" key="12">
    <source>
        <dbReference type="ARBA" id="ARBA00048605"/>
    </source>
</evidence>
<comment type="cofactor">
    <cofactor evidence="1 14">
        <name>Ca(2+)</name>
        <dbReference type="ChEBI" id="CHEBI:29108"/>
    </cofactor>
</comment>
<reference evidence="18" key="3">
    <citation type="submission" date="2025-09" db="UniProtKB">
        <authorList>
            <consortium name="Ensembl"/>
        </authorList>
    </citation>
    <scope>IDENTIFICATION</scope>
</reference>
<feature type="domain" description="PA" evidence="17">
    <location>
        <begin position="756"/>
        <end position="850"/>
    </location>
</feature>
<evidence type="ECO:0000256" key="11">
    <source>
        <dbReference type="ARBA" id="ARBA00047669"/>
    </source>
</evidence>
<keyword evidence="7 15" id="KW-0378">Hydrolase</keyword>
<keyword evidence="10" id="KW-0834">Unfolded protein response</keyword>
<dbReference type="Pfam" id="PF01532">
    <property type="entry name" value="Glyco_hydro_47"/>
    <property type="match status" value="1"/>
</dbReference>
<comment type="pathway">
    <text evidence="3">Protein modification; protein glycosylation.</text>
</comment>
<evidence type="ECO:0000256" key="8">
    <source>
        <dbReference type="ARBA" id="ARBA00022824"/>
    </source>
</evidence>
<evidence type="ECO:0000259" key="17">
    <source>
        <dbReference type="Pfam" id="PF02225"/>
    </source>
</evidence>
<feature type="active site" evidence="13">
    <location>
        <position position="417"/>
    </location>
</feature>
<keyword evidence="16" id="KW-0812">Transmembrane</keyword>
<evidence type="ECO:0000256" key="1">
    <source>
        <dbReference type="ARBA" id="ARBA00001913"/>
    </source>
</evidence>
<dbReference type="InterPro" id="IPR044674">
    <property type="entry name" value="EDEM1/2/3"/>
</dbReference>
<proteinExistence type="inferred from homology"/>
<dbReference type="GO" id="GO:1904380">
    <property type="term" value="P:endoplasmic reticulum mannose trimming"/>
    <property type="evidence" value="ECO:0007669"/>
    <property type="project" value="InterPro"/>
</dbReference>
<evidence type="ECO:0000256" key="6">
    <source>
        <dbReference type="ARBA" id="ARBA00022729"/>
    </source>
</evidence>
<dbReference type="GeneTree" id="ENSGT00940000165673"/>
<evidence type="ECO:0000256" key="5">
    <source>
        <dbReference type="ARBA" id="ARBA00022723"/>
    </source>
</evidence>
<keyword evidence="14" id="KW-0106">Calcium</keyword>
<keyword evidence="15" id="KW-0326">Glycosidase</keyword>
<dbReference type="PANTHER" id="PTHR45679:SF1">
    <property type="entry name" value="ALPHA-1,2-MANNOSIDASE"/>
    <property type="match status" value="1"/>
</dbReference>
<evidence type="ECO:0000256" key="2">
    <source>
        <dbReference type="ARBA" id="ARBA00004240"/>
    </source>
</evidence>
<dbReference type="SUPFAM" id="SSF48225">
    <property type="entry name" value="Seven-hairpin glycosidases"/>
    <property type="match status" value="1"/>
</dbReference>
<dbReference type="InterPro" id="IPR003137">
    <property type="entry name" value="PA_domain"/>
</dbReference>
<keyword evidence="16" id="KW-0472">Membrane</keyword>
<reference evidence="18" key="1">
    <citation type="submission" date="2020-07" db="EMBL/GenBank/DDBJ databases">
        <title>A long reads based de novo assembly of the rainbow trout Arlee double haploid line genome.</title>
        <authorList>
            <person name="Gao G."/>
            <person name="Palti Y."/>
        </authorList>
    </citation>
    <scope>NUCLEOTIDE SEQUENCE [LARGE SCALE GENOMIC DNA]</scope>
</reference>
<evidence type="ECO:0000256" key="14">
    <source>
        <dbReference type="PIRSR" id="PIRSR601382-2"/>
    </source>
</evidence>
<feature type="active site" evidence="13">
    <location>
        <position position="305"/>
    </location>
</feature>
<dbReference type="PANTHER" id="PTHR45679">
    <property type="entry name" value="ER DEGRADATION-ENHANCING ALPHA-MANNOSIDASE-LIKE PROTEIN 2"/>
    <property type="match status" value="1"/>
</dbReference>
<evidence type="ECO:0000256" key="4">
    <source>
        <dbReference type="ARBA" id="ARBA00007658"/>
    </source>
</evidence>
<dbReference type="InterPro" id="IPR012341">
    <property type="entry name" value="6hp_glycosidase-like_sf"/>
</dbReference>
<dbReference type="GO" id="GO:0044322">
    <property type="term" value="C:endoplasmic reticulum quality control compartment"/>
    <property type="evidence" value="ECO:0007669"/>
    <property type="project" value="GOC"/>
</dbReference>
<dbReference type="GO" id="GO:0006986">
    <property type="term" value="P:response to unfolded protein"/>
    <property type="evidence" value="ECO:0007669"/>
    <property type="project" value="UniProtKB-KW"/>
</dbReference>
<evidence type="ECO:0000313" key="19">
    <source>
        <dbReference type="Proteomes" id="UP000694395"/>
    </source>
</evidence>
<dbReference type="Ensembl" id="ENSOMYT00000047389.2">
    <property type="protein sequence ID" value="ENSOMYP00000043480.2"/>
    <property type="gene ID" value="ENSOMYG00000019925.2"/>
</dbReference>
<dbReference type="InterPro" id="IPR046450">
    <property type="entry name" value="PA_dom_sf"/>
</dbReference>
<dbReference type="AlphaFoldDB" id="A0A8C7QYF7"/>
<organism evidence="18 19">
    <name type="scientific">Oncorhynchus mykiss</name>
    <name type="common">Rainbow trout</name>
    <name type="synonym">Salmo gairdneri</name>
    <dbReference type="NCBI Taxonomy" id="8022"/>
    <lineage>
        <taxon>Eukaryota</taxon>
        <taxon>Metazoa</taxon>
        <taxon>Chordata</taxon>
        <taxon>Craniata</taxon>
        <taxon>Vertebrata</taxon>
        <taxon>Euteleostomi</taxon>
        <taxon>Actinopterygii</taxon>
        <taxon>Neopterygii</taxon>
        <taxon>Teleostei</taxon>
        <taxon>Protacanthopterygii</taxon>
        <taxon>Salmoniformes</taxon>
        <taxon>Salmonidae</taxon>
        <taxon>Salmoninae</taxon>
        <taxon>Oncorhynchus</taxon>
    </lineage>
</organism>
<keyword evidence="8" id="KW-0256">Endoplasmic reticulum</keyword>
<feature type="transmembrane region" description="Helical" evidence="16">
    <location>
        <begin position="671"/>
        <end position="691"/>
    </location>
</feature>
<dbReference type="GO" id="GO:0016020">
    <property type="term" value="C:membrane"/>
    <property type="evidence" value="ECO:0007669"/>
    <property type="project" value="InterPro"/>
</dbReference>
<comment type="subcellular location">
    <subcellularLocation>
        <location evidence="2">Endoplasmic reticulum</location>
    </subcellularLocation>
</comment>
<comment type="catalytic activity">
    <reaction evidence="11">
        <text>N(4)-(alpha-D-Man-(1-&gt;2)-alpha-D-Man-(1-&gt;2)-alpha-D-Man-(1-&gt;3)-[alpha-D-Man-(1-&gt;3)-[alpha-D-Man-(1-&gt;2)-alpha-D-Man-(1-&gt;6)]-alpha-D-Man-(1-&gt;6)]-beta-D-Man-(1-&gt;4)-beta-D-GlcNAc-(1-&gt;4)-beta-D-GlcNAc)-L-asparaginyl-[protein] (N-glucan mannose isomer 8A1,2,3B1,3) + 3 H2O = N(4)-(alpha-D-Man-(1-&gt;3)-[alpha-D-Man-(1-&gt;3)-[alpha-D-Man-(1-&gt;6)]-alpha-D-Man-(1-&gt;6)]-beta-D-Man-(1-&gt;4)-beta-D-GlcNAc-(1-&gt;4)-beta-D-GlcNAc)-L-asparaginyl-[protein] (N-glucan mannose isomer 5A1,2) + 3 beta-D-mannose</text>
        <dbReference type="Rhea" id="RHEA:56028"/>
        <dbReference type="Rhea" id="RHEA-COMP:14358"/>
        <dbReference type="Rhea" id="RHEA-COMP:14367"/>
        <dbReference type="ChEBI" id="CHEBI:15377"/>
        <dbReference type="ChEBI" id="CHEBI:28563"/>
        <dbReference type="ChEBI" id="CHEBI:59087"/>
        <dbReference type="ChEBI" id="CHEBI:60628"/>
        <dbReference type="EC" id="3.2.1.113"/>
    </reaction>
</comment>
<dbReference type="EC" id="3.2.1.-" evidence="15"/>
<evidence type="ECO:0000256" key="9">
    <source>
        <dbReference type="ARBA" id="ARBA00023180"/>
    </source>
</evidence>
<feature type="active site" description="Proton donor" evidence="13">
    <location>
        <position position="158"/>
    </location>
</feature>
<keyword evidence="5 14" id="KW-0479">Metal-binding</keyword>
<dbReference type="InterPro" id="IPR036026">
    <property type="entry name" value="Seven-hairpin_glycosidases"/>
</dbReference>
<dbReference type="InterPro" id="IPR001382">
    <property type="entry name" value="Glyco_hydro_47"/>
</dbReference>
<evidence type="ECO:0000256" key="3">
    <source>
        <dbReference type="ARBA" id="ARBA00004922"/>
    </source>
</evidence>
<protein>
    <recommendedName>
        <fullName evidence="15">alpha-1,2-Mannosidase</fullName>
        <ecNumber evidence="15">3.2.1.-</ecNumber>
    </recommendedName>
</protein>
<keyword evidence="19" id="KW-1185">Reference proteome</keyword>
<reference evidence="18" key="2">
    <citation type="submission" date="2025-08" db="UniProtKB">
        <authorList>
            <consortium name="Ensembl"/>
        </authorList>
    </citation>
    <scope>IDENTIFICATION</scope>
</reference>
<keyword evidence="16" id="KW-1133">Transmembrane helix</keyword>
<sequence length="918" mass="102854">MESRVHYTITCWRQLCLCSICIYTTFQGSPGISMMLRALLLTSLLSWANGQEGLTMLPEEKSKIRDQIVEMFDHAYGSYMKYAYPADELMPLSCRGRVRGLEPNRGDIDDSLGKFSLTLVDTLDTLVVLNKLDEFEDAVRRTLRDVRLDNDVVVSVFETNIRVLGGLLGAHVMADMLRQRGERMQWYRDELLHMAKELGHRLLPAFNTSSGLPYPRVNLRYGVLNPLSRTGTESDTCTACAGTMILEFAALSRLSGEAVFEEHARKALDVLWEKRQRGSDLVGTVINIHNGDWVRRDSGVGAGIDSYYEYLMKAYILLGDNVYLERFNTHYSAIMKYISQPPLLLNVHMHNPTVSVRSWMDSLLAFFPGLQVLRGDLKPAIETHEMLYQVTKQHKFLPEAFTTEFRVHWGQHPLRPEFAESTYYLYKATGDPYYLRVGQSIVEKLNAHARVPCGFAAVQDVRTGTHEDRMDSFFLAEMFKYLYLLFSEKNQLHFDIDDYIFTTEAHLLPVSLSTSQPPCRGNNTEAPTAVEEDLFTYSCPSTQTLFPNNPSFAKTIRDSYKYLTGVGRAFHASPDRGIELPLHDHGMEPVEFLRSMGISLTPLNEAGATETHGAHEGVYRVKLVAEVTQTPEEEVVPLIVQLISPPYLGRMVLTAGPAKFGMDLIKQEHGVSFLESCIYLYLLYMSLRILIKDRHAPPNPLKCITQRLKFKYLPMSAFVLYISGALWMSACVTTVCIFTGISPPFSLTHAMFLSQVKGSIVKTSPYTACGPIENAQELSGHIALALRGDCMFAAKARRLQEAGAIGVIFIDHREGSNSAETPLFQMVGDGGPTADITIPLVFLFSQEGALLTSALEDHSNVDVLMLPKERQLGKRGGLWSSGQSNIMLPTEDQGSITASMLPAVLQFACLLICRQQSK</sequence>
<dbReference type="Pfam" id="PF02225">
    <property type="entry name" value="PA"/>
    <property type="match status" value="1"/>
</dbReference>
<evidence type="ECO:0000256" key="15">
    <source>
        <dbReference type="RuleBase" id="RU361193"/>
    </source>
</evidence>